<accession>A0ABS2Q8R1</accession>
<dbReference type="InterPro" id="IPR014231">
    <property type="entry name" value="Spore_YpjB"/>
</dbReference>
<feature type="transmembrane region" description="Helical" evidence="2">
    <location>
        <begin position="227"/>
        <end position="247"/>
    </location>
</feature>
<feature type="coiled-coil region" evidence="1">
    <location>
        <begin position="178"/>
        <end position="205"/>
    </location>
</feature>
<keyword evidence="2" id="KW-0812">Transmembrane</keyword>
<dbReference type="Pfam" id="PF09577">
    <property type="entry name" value="Spore_YpjB"/>
    <property type="match status" value="1"/>
</dbReference>
<name>A0ABS2Q8R1_9BACL</name>
<dbReference type="Proteomes" id="UP000823201">
    <property type="component" value="Unassembled WGS sequence"/>
</dbReference>
<dbReference type="RefSeq" id="WP_205006742.1">
    <property type="nucleotide sequence ID" value="NZ_CBCRXA010000012.1"/>
</dbReference>
<dbReference type="EMBL" id="JAFBEV010000013">
    <property type="protein sequence ID" value="MBM7658173.1"/>
    <property type="molecule type" value="Genomic_DNA"/>
</dbReference>
<organism evidence="3 4">
    <name type="scientific">Sporolactobacillus spathodeae</name>
    <dbReference type="NCBI Taxonomy" id="1465502"/>
    <lineage>
        <taxon>Bacteria</taxon>
        <taxon>Bacillati</taxon>
        <taxon>Bacillota</taxon>
        <taxon>Bacilli</taxon>
        <taxon>Bacillales</taxon>
        <taxon>Sporolactobacillaceae</taxon>
        <taxon>Sporolactobacillus</taxon>
    </lineage>
</organism>
<keyword evidence="2" id="KW-1133">Transmembrane helix</keyword>
<proteinExistence type="predicted"/>
<evidence type="ECO:0000256" key="2">
    <source>
        <dbReference type="SAM" id="Phobius"/>
    </source>
</evidence>
<evidence type="ECO:0000313" key="3">
    <source>
        <dbReference type="EMBL" id="MBM7658173.1"/>
    </source>
</evidence>
<protein>
    <submittedName>
        <fullName evidence="3">Sporulation protein YpjB</fullName>
    </submittedName>
</protein>
<keyword evidence="1" id="KW-0175">Coiled coil</keyword>
<comment type="caution">
    <text evidence="3">The sequence shown here is derived from an EMBL/GenBank/DDBJ whole genome shotgun (WGS) entry which is preliminary data.</text>
</comment>
<keyword evidence="2" id="KW-0472">Membrane</keyword>
<keyword evidence="4" id="KW-1185">Reference proteome</keyword>
<gene>
    <name evidence="3" type="ORF">JOC27_001626</name>
</gene>
<evidence type="ECO:0000256" key="1">
    <source>
        <dbReference type="SAM" id="Coils"/>
    </source>
</evidence>
<evidence type="ECO:0000313" key="4">
    <source>
        <dbReference type="Proteomes" id="UP000823201"/>
    </source>
</evidence>
<sequence length="256" mass="28761">MNAARFAAIIGLVIVLLLPLDAKADSITLKTGQKDTLIDLSDQIFQYASAGQQTAADSLLHQFLSQWHVAESHYSQQDSQIVTTAANQVQVALHADATKREIENNAIVLRLCMDALSNDGSQPLWKALRTQVLSPISQMKRALGRHQNQEYQLALNRFLDQYSLIYPAMSLGPQADRVKSIEDQVTRLDQQRDNATENRKQLQEINVMETELKQVFNVNPIMSNHGYAILTAIFAVLLFSILGYTSWKKFHAAPFH</sequence>
<reference evidence="3 4" key="1">
    <citation type="submission" date="2021-01" db="EMBL/GenBank/DDBJ databases">
        <title>Genomic Encyclopedia of Type Strains, Phase IV (KMG-IV): sequencing the most valuable type-strain genomes for metagenomic binning, comparative biology and taxonomic classification.</title>
        <authorList>
            <person name="Goeker M."/>
        </authorList>
    </citation>
    <scope>NUCLEOTIDE SEQUENCE [LARGE SCALE GENOMIC DNA]</scope>
    <source>
        <strain evidence="3 4">DSM 100968</strain>
    </source>
</reference>